<feature type="transmembrane region" description="Helical" evidence="1">
    <location>
        <begin position="21"/>
        <end position="38"/>
    </location>
</feature>
<evidence type="ECO:0000256" key="1">
    <source>
        <dbReference type="SAM" id="Phobius"/>
    </source>
</evidence>
<feature type="transmembrane region" description="Helical" evidence="1">
    <location>
        <begin position="181"/>
        <end position="198"/>
    </location>
</feature>
<dbReference type="RefSeq" id="WP_073084209.1">
    <property type="nucleotide sequence ID" value="NZ_FRBL01000007.1"/>
</dbReference>
<dbReference type="Proteomes" id="UP000184420">
    <property type="component" value="Unassembled WGS sequence"/>
</dbReference>
<evidence type="ECO:0000313" key="3">
    <source>
        <dbReference type="Proteomes" id="UP000184420"/>
    </source>
</evidence>
<organism evidence="2 3">
    <name type="scientific">Chitinophaga jiangningensis</name>
    <dbReference type="NCBI Taxonomy" id="1419482"/>
    <lineage>
        <taxon>Bacteria</taxon>
        <taxon>Pseudomonadati</taxon>
        <taxon>Bacteroidota</taxon>
        <taxon>Chitinophagia</taxon>
        <taxon>Chitinophagales</taxon>
        <taxon>Chitinophagaceae</taxon>
        <taxon>Chitinophaga</taxon>
    </lineage>
</organism>
<reference evidence="2 3" key="1">
    <citation type="submission" date="2016-11" db="EMBL/GenBank/DDBJ databases">
        <authorList>
            <person name="Jaros S."/>
            <person name="Januszkiewicz K."/>
            <person name="Wedrychowicz H."/>
        </authorList>
    </citation>
    <scope>NUCLEOTIDE SEQUENCE [LARGE SCALE GENOMIC DNA]</scope>
    <source>
        <strain evidence="2 3">DSM 27406</strain>
    </source>
</reference>
<evidence type="ECO:0000313" key="2">
    <source>
        <dbReference type="EMBL" id="SHM27053.1"/>
    </source>
</evidence>
<keyword evidence="3" id="KW-1185">Reference proteome</keyword>
<sequence length="238" mass="27950">MAVYKFSEEGIRDAKRRIIRRQVIIFAILVAMLSYFYLYRDEVPNRMEMYIIFGVLIVYFAWSSFRRIKLSMDVYRSFEIEINDLHIIRRQKHSPDLSLSVFEIARMAETRNGIVVRGESPDAVMVIPDGLDNYEELEKQLSSIRTFDETDEKAFHEQFWWLGMLLLLGGAAGYYFTDDKILLTLSGLAIIAFLNIFARRSYQSRLFTDERRKRANFTLYLLSVLVAAFTVLRVIGYI</sequence>
<keyword evidence="1" id="KW-0472">Membrane</keyword>
<proteinExistence type="predicted"/>
<keyword evidence="1" id="KW-0812">Transmembrane</keyword>
<keyword evidence="1" id="KW-1133">Transmembrane helix</keyword>
<accession>A0A1M7HFC1</accession>
<dbReference type="OrthoDB" id="1355414at2"/>
<gene>
    <name evidence="2" type="ORF">SAMN05444266_107211</name>
</gene>
<dbReference type="AlphaFoldDB" id="A0A1M7HFC1"/>
<feature type="transmembrane region" description="Helical" evidence="1">
    <location>
        <begin position="219"/>
        <end position="237"/>
    </location>
</feature>
<feature type="transmembrane region" description="Helical" evidence="1">
    <location>
        <begin position="159"/>
        <end position="175"/>
    </location>
</feature>
<feature type="transmembrane region" description="Helical" evidence="1">
    <location>
        <begin position="50"/>
        <end position="68"/>
    </location>
</feature>
<name>A0A1M7HFC1_9BACT</name>
<protein>
    <submittedName>
        <fullName evidence="2">Uncharacterized protein</fullName>
    </submittedName>
</protein>
<dbReference type="EMBL" id="FRBL01000007">
    <property type="protein sequence ID" value="SHM27053.1"/>
    <property type="molecule type" value="Genomic_DNA"/>
</dbReference>